<dbReference type="PANTHER" id="PTHR39179:SF3">
    <property type="entry name" value="COTS-RELATED PROTEIN"/>
    <property type="match status" value="1"/>
</dbReference>
<dbReference type="PANTHER" id="PTHR39179">
    <property type="entry name" value="SPORE COAT PROTEIN I"/>
    <property type="match status" value="1"/>
</dbReference>
<dbReference type="InterPro" id="IPR047175">
    <property type="entry name" value="CotS-like"/>
</dbReference>
<sequence>MNNLSSIIDKYDLKVSKYSYKNKAIILDTEKGNFVLKKRKRNDKKELYDYLLSRNFSFFLYPENNFNDDYEIYAYIDEISTIKEEKAIHLIYILAELENRTTSYKEYTLDEIKEIYEEKGKQIDMLFEYYNNLEEVFSSSVYPSPYELLLLNNVSKIYNTLNYSKELLEEWYKHISNTRKRRIVLSHNHLSLDHFLDCKDAKVINFDYASYKSPIYDFAYFYKNHYYELDMLSLFTTYQRKYLYTDDELLLFFIEIIIPPKINLKKILMKIHYLFIS</sequence>
<evidence type="ECO:0000313" key="1">
    <source>
        <dbReference type="EMBL" id="EKC46003.1"/>
    </source>
</evidence>
<dbReference type="InterPro" id="IPR011009">
    <property type="entry name" value="Kinase-like_dom_sf"/>
</dbReference>
<gene>
    <name evidence="1" type="ORF">OBE_16535</name>
</gene>
<dbReference type="EMBL" id="AJWZ01011232">
    <property type="protein sequence ID" value="EKC46003.1"/>
    <property type="molecule type" value="Genomic_DNA"/>
</dbReference>
<accession>K1RKS7</accession>
<comment type="caution">
    <text evidence="1">The sequence shown here is derived from an EMBL/GenBank/DDBJ whole genome shotgun (WGS) entry which is preliminary data.</text>
</comment>
<proteinExistence type="predicted"/>
<reference evidence="1" key="1">
    <citation type="journal article" date="2013" name="Environ. Microbiol.">
        <title>Microbiota from the distal guts of lean and obese adolescents exhibit partial functional redundancy besides clear differences in community structure.</title>
        <authorList>
            <person name="Ferrer M."/>
            <person name="Ruiz A."/>
            <person name="Lanza F."/>
            <person name="Haange S.B."/>
            <person name="Oberbach A."/>
            <person name="Till H."/>
            <person name="Bargiela R."/>
            <person name="Campoy C."/>
            <person name="Segura M.T."/>
            <person name="Richter M."/>
            <person name="von Bergen M."/>
            <person name="Seifert J."/>
            <person name="Suarez A."/>
        </authorList>
    </citation>
    <scope>NUCLEOTIDE SEQUENCE</scope>
</reference>
<protein>
    <submittedName>
        <fullName evidence="1">Spore coat protein YsxE</fullName>
    </submittedName>
</protein>
<keyword evidence="1" id="KW-0167">Capsid protein</keyword>
<dbReference type="AlphaFoldDB" id="K1RKS7"/>
<dbReference type="SUPFAM" id="SSF56112">
    <property type="entry name" value="Protein kinase-like (PK-like)"/>
    <property type="match status" value="1"/>
</dbReference>
<dbReference type="Gene3D" id="3.90.1200.10">
    <property type="match status" value="1"/>
</dbReference>
<name>K1RKS7_9ZZZZ</name>
<dbReference type="GO" id="GO:0019028">
    <property type="term" value="C:viral capsid"/>
    <property type="evidence" value="ECO:0007669"/>
    <property type="project" value="UniProtKB-KW"/>
</dbReference>
<keyword evidence="1" id="KW-0946">Virion</keyword>
<organism evidence="1">
    <name type="scientific">human gut metagenome</name>
    <dbReference type="NCBI Taxonomy" id="408170"/>
    <lineage>
        <taxon>unclassified sequences</taxon>
        <taxon>metagenomes</taxon>
        <taxon>organismal metagenomes</taxon>
    </lineage>
</organism>
<dbReference type="GO" id="GO:0042601">
    <property type="term" value="C:endospore-forming forespore"/>
    <property type="evidence" value="ECO:0007669"/>
    <property type="project" value="TreeGrafter"/>
</dbReference>